<dbReference type="CDD" id="cd00761">
    <property type="entry name" value="Glyco_tranf_GTA_type"/>
    <property type="match status" value="1"/>
</dbReference>
<dbReference type="GO" id="GO:0016740">
    <property type="term" value="F:transferase activity"/>
    <property type="evidence" value="ECO:0007669"/>
    <property type="project" value="UniProtKB-KW"/>
</dbReference>
<name>A0A498CHK8_9MICO</name>
<dbReference type="PANTHER" id="PTHR43685:SF2">
    <property type="entry name" value="GLYCOSYLTRANSFERASE 2-LIKE DOMAIN-CONTAINING PROTEIN"/>
    <property type="match status" value="1"/>
</dbReference>
<sequence length="266" mass="29009">MGARVTLSFERPVVSVVIPVRDDAELLERCLAALRAQTLLPDEIVVVDNASRDDSAAVAARMGARVAPCTRVGIPAAAARGYDCAEGDLILRLDADCVPTPGWIAAVVQAFADEPDAAALTGTATFHDGPRPLRRAVAAVYLGAYRVVGFVTLGHAPLFGSNMAMRRAAWEQVAGEVHREDARMHDDLDLSIHLGARHRIGTIPARMMRISMRPFADRGAFGRRISRGVHTVVAHWPREFPPFRWRRLAVRRLRSSSVASPTGVRR</sequence>
<dbReference type="Gene3D" id="3.90.550.10">
    <property type="entry name" value="Spore Coat Polysaccharide Biosynthesis Protein SpsA, Chain A"/>
    <property type="match status" value="1"/>
</dbReference>
<dbReference type="SUPFAM" id="SSF53448">
    <property type="entry name" value="Nucleotide-diphospho-sugar transferases"/>
    <property type="match status" value="1"/>
</dbReference>
<dbReference type="InterPro" id="IPR050834">
    <property type="entry name" value="Glycosyltransf_2"/>
</dbReference>
<proteinExistence type="predicted"/>
<feature type="domain" description="Glycosyltransferase 2-like" evidence="1">
    <location>
        <begin position="15"/>
        <end position="167"/>
    </location>
</feature>
<protein>
    <submittedName>
        <fullName evidence="2">Glycosyl transferase family 2</fullName>
    </submittedName>
</protein>
<organism evidence="2 3">
    <name type="scientific">Microbacterium telephonicum</name>
    <dbReference type="NCBI Taxonomy" id="1714841"/>
    <lineage>
        <taxon>Bacteria</taxon>
        <taxon>Bacillati</taxon>
        <taxon>Actinomycetota</taxon>
        <taxon>Actinomycetes</taxon>
        <taxon>Micrococcales</taxon>
        <taxon>Microbacteriaceae</taxon>
        <taxon>Microbacterium</taxon>
    </lineage>
</organism>
<dbReference type="PANTHER" id="PTHR43685">
    <property type="entry name" value="GLYCOSYLTRANSFERASE"/>
    <property type="match status" value="1"/>
</dbReference>
<dbReference type="Pfam" id="PF00535">
    <property type="entry name" value="Glycos_transf_2"/>
    <property type="match status" value="1"/>
</dbReference>
<evidence type="ECO:0000313" key="3">
    <source>
        <dbReference type="Proteomes" id="UP000273158"/>
    </source>
</evidence>
<gene>
    <name evidence="2" type="ORF">C7474_0519</name>
</gene>
<accession>A0A498CHK8</accession>
<evidence type="ECO:0000313" key="2">
    <source>
        <dbReference type="EMBL" id="RLK52570.1"/>
    </source>
</evidence>
<keyword evidence="2" id="KW-0808">Transferase</keyword>
<dbReference type="InterPro" id="IPR029044">
    <property type="entry name" value="Nucleotide-diphossugar_trans"/>
</dbReference>
<reference evidence="2 3" key="1">
    <citation type="journal article" date="2015" name="Stand. Genomic Sci.">
        <title>Genomic Encyclopedia of Bacterial and Archaeal Type Strains, Phase III: the genomes of soil and plant-associated and newly described type strains.</title>
        <authorList>
            <person name="Whitman W.B."/>
            <person name="Woyke T."/>
            <person name="Klenk H.P."/>
            <person name="Zhou Y."/>
            <person name="Lilburn T.G."/>
            <person name="Beck B.J."/>
            <person name="De Vos P."/>
            <person name="Vandamme P."/>
            <person name="Eisen J.A."/>
            <person name="Garrity G."/>
            <person name="Hugenholtz P."/>
            <person name="Kyrpides N.C."/>
        </authorList>
    </citation>
    <scope>NUCLEOTIDE SEQUENCE [LARGE SCALE GENOMIC DNA]</scope>
    <source>
        <strain evidence="2 3">S2T63</strain>
    </source>
</reference>
<dbReference type="InterPro" id="IPR001173">
    <property type="entry name" value="Glyco_trans_2-like"/>
</dbReference>
<dbReference type="Proteomes" id="UP000273158">
    <property type="component" value="Unassembled WGS sequence"/>
</dbReference>
<dbReference type="EMBL" id="RCDB01000001">
    <property type="protein sequence ID" value="RLK52570.1"/>
    <property type="molecule type" value="Genomic_DNA"/>
</dbReference>
<comment type="caution">
    <text evidence="2">The sequence shown here is derived from an EMBL/GenBank/DDBJ whole genome shotgun (WGS) entry which is preliminary data.</text>
</comment>
<keyword evidence="3" id="KW-1185">Reference proteome</keyword>
<dbReference type="AlphaFoldDB" id="A0A498CHK8"/>
<evidence type="ECO:0000259" key="1">
    <source>
        <dbReference type="Pfam" id="PF00535"/>
    </source>
</evidence>